<dbReference type="VEuPathDB" id="FungiDB:CC1G_07072"/>
<dbReference type="eggNOG" id="ENOG502T024">
    <property type="taxonomic scope" value="Eukaryota"/>
</dbReference>
<comment type="caution">
    <text evidence="3">The sequence shown here is derived from an EMBL/GenBank/DDBJ whole genome shotgun (WGS) entry which is preliminary data.</text>
</comment>
<evidence type="ECO:0000259" key="2">
    <source>
        <dbReference type="Pfam" id="PF12937"/>
    </source>
</evidence>
<dbReference type="Gene3D" id="3.80.10.10">
    <property type="entry name" value="Ribonuclease Inhibitor"/>
    <property type="match status" value="1"/>
</dbReference>
<dbReference type="OrthoDB" id="3203373at2759"/>
<dbReference type="PANTHER" id="PTHR38926:SF5">
    <property type="entry name" value="F-BOX AND LEUCINE-RICH REPEAT PROTEIN 6"/>
    <property type="match status" value="1"/>
</dbReference>
<accession>A8NUC7</accession>
<evidence type="ECO:0000313" key="4">
    <source>
        <dbReference type="Proteomes" id="UP000001861"/>
    </source>
</evidence>
<dbReference type="KEGG" id="cci:CC1G_07072"/>
<dbReference type="Gene3D" id="1.20.1280.50">
    <property type="match status" value="1"/>
</dbReference>
<keyword evidence="1" id="KW-0175">Coiled coil</keyword>
<dbReference type="PANTHER" id="PTHR38926">
    <property type="entry name" value="F-BOX DOMAIN CONTAINING PROTEIN, EXPRESSED"/>
    <property type="match status" value="1"/>
</dbReference>
<protein>
    <recommendedName>
        <fullName evidence="2">F-box domain-containing protein</fullName>
    </recommendedName>
</protein>
<organism evidence="3 4">
    <name type="scientific">Coprinopsis cinerea (strain Okayama-7 / 130 / ATCC MYA-4618 / FGSC 9003)</name>
    <name type="common">Inky cap fungus</name>
    <name type="synonym">Hormographiella aspergillata</name>
    <dbReference type="NCBI Taxonomy" id="240176"/>
    <lineage>
        <taxon>Eukaryota</taxon>
        <taxon>Fungi</taxon>
        <taxon>Dikarya</taxon>
        <taxon>Basidiomycota</taxon>
        <taxon>Agaricomycotina</taxon>
        <taxon>Agaricomycetes</taxon>
        <taxon>Agaricomycetidae</taxon>
        <taxon>Agaricales</taxon>
        <taxon>Agaricineae</taxon>
        <taxon>Psathyrellaceae</taxon>
        <taxon>Coprinopsis</taxon>
    </lineage>
</organism>
<dbReference type="Pfam" id="PF12937">
    <property type="entry name" value="F-box-like"/>
    <property type="match status" value="1"/>
</dbReference>
<dbReference type="RefSeq" id="XP_001836425.2">
    <property type="nucleotide sequence ID" value="XM_001836373.2"/>
</dbReference>
<sequence length="518" mass="59610">MQTMLAIDIEPSRPELEVEKERMICVDDEPAEELIVQANIQRLKDTKVRLLREIEETDKLLDIENARYARLRNNKNPALRLPHEVMSTIFTMVHNDHRYSNSQKAQQKALKFLVSTSQVCVSWREIICHTPLLWNEIVMSFRHGFTGESTLTCLNAHLTRSGDCYLDMAFNLGGSYIGYPAFLELIGSHSKRWRRVSFLVSYANVIDFSSVLERLEAPNLEHFSINIQQTHCGGPNSPRMPYQFDPSLIFPHGTPKLTFLRLGGAALGTMRPNWTSMETLHLDGWERTFMTREQFKCLVQTLPNLTNLSLHKLCIRYPRDPFEKQSDILLPQLRSLRIREPYTSMDMVVPTMVMPKLETLHLQRVEAIGTKLNPSVKHLNLETCGFEDHQVMKLITNFPSLESLGIDDCPLGSFCNQLCPPDGQTTIDPVPWPQLTSLTIRQLSGSNVHFFVWLLVARKDCKVPVGKVRIDRRSRGALRSKHRLDWLSNEMEMVVENCDYLDRWPPGLGYDDPHDLED</sequence>
<feature type="coiled-coil region" evidence="1">
    <location>
        <begin position="40"/>
        <end position="74"/>
    </location>
</feature>
<gene>
    <name evidence="3" type="ORF">CC1G_07072</name>
</gene>
<evidence type="ECO:0000313" key="3">
    <source>
        <dbReference type="EMBL" id="EAU85378.2"/>
    </source>
</evidence>
<dbReference type="InterPro" id="IPR001810">
    <property type="entry name" value="F-box_dom"/>
</dbReference>
<name>A8NUC7_COPC7</name>
<dbReference type="AlphaFoldDB" id="A8NUC7"/>
<proteinExistence type="predicted"/>
<dbReference type="Proteomes" id="UP000001861">
    <property type="component" value="Unassembled WGS sequence"/>
</dbReference>
<dbReference type="GeneID" id="6012968"/>
<dbReference type="EMBL" id="AACS02000004">
    <property type="protein sequence ID" value="EAU85378.2"/>
    <property type="molecule type" value="Genomic_DNA"/>
</dbReference>
<feature type="domain" description="F-box" evidence="2">
    <location>
        <begin position="79"/>
        <end position="138"/>
    </location>
</feature>
<keyword evidence="4" id="KW-1185">Reference proteome</keyword>
<dbReference type="SUPFAM" id="SSF52047">
    <property type="entry name" value="RNI-like"/>
    <property type="match status" value="1"/>
</dbReference>
<evidence type="ECO:0000256" key="1">
    <source>
        <dbReference type="SAM" id="Coils"/>
    </source>
</evidence>
<reference evidence="3 4" key="1">
    <citation type="journal article" date="2010" name="Proc. Natl. Acad. Sci. U.S.A.">
        <title>Insights into evolution of multicellular fungi from the assembled chromosomes of the mushroom Coprinopsis cinerea (Coprinus cinereus).</title>
        <authorList>
            <person name="Stajich J.E."/>
            <person name="Wilke S.K."/>
            <person name="Ahren D."/>
            <person name="Au C.H."/>
            <person name="Birren B.W."/>
            <person name="Borodovsky M."/>
            <person name="Burns C."/>
            <person name="Canback B."/>
            <person name="Casselton L.A."/>
            <person name="Cheng C.K."/>
            <person name="Deng J."/>
            <person name="Dietrich F.S."/>
            <person name="Fargo D.C."/>
            <person name="Farman M.L."/>
            <person name="Gathman A.C."/>
            <person name="Goldberg J."/>
            <person name="Guigo R."/>
            <person name="Hoegger P.J."/>
            <person name="Hooker J.B."/>
            <person name="Huggins A."/>
            <person name="James T.Y."/>
            <person name="Kamada T."/>
            <person name="Kilaru S."/>
            <person name="Kodira C."/>
            <person name="Kues U."/>
            <person name="Kupfer D."/>
            <person name="Kwan H.S."/>
            <person name="Lomsadze A."/>
            <person name="Li W."/>
            <person name="Lilly W.W."/>
            <person name="Ma L.J."/>
            <person name="Mackey A.J."/>
            <person name="Manning G."/>
            <person name="Martin F."/>
            <person name="Muraguchi H."/>
            <person name="Natvig D.O."/>
            <person name="Palmerini H."/>
            <person name="Ramesh M.A."/>
            <person name="Rehmeyer C.J."/>
            <person name="Roe B.A."/>
            <person name="Shenoy N."/>
            <person name="Stanke M."/>
            <person name="Ter-Hovhannisyan V."/>
            <person name="Tunlid A."/>
            <person name="Velagapudi R."/>
            <person name="Vision T.J."/>
            <person name="Zeng Q."/>
            <person name="Zolan M.E."/>
            <person name="Pukkila P.J."/>
        </authorList>
    </citation>
    <scope>NUCLEOTIDE SEQUENCE [LARGE SCALE GENOMIC DNA]</scope>
    <source>
        <strain evidence="4">Okayama-7 / 130 / ATCC MYA-4618 / FGSC 9003</strain>
    </source>
</reference>
<dbReference type="InParanoid" id="A8NUC7"/>
<dbReference type="OMA" id="RFRIMAS"/>
<dbReference type="InterPro" id="IPR032675">
    <property type="entry name" value="LRR_dom_sf"/>
</dbReference>
<dbReference type="HOGENOM" id="CLU_020999_3_2_1"/>